<accession>A0A562WNB5</accession>
<feature type="transmembrane region" description="Helical" evidence="1">
    <location>
        <begin position="25"/>
        <end position="47"/>
    </location>
</feature>
<keyword evidence="1" id="KW-0812">Transmembrane</keyword>
<reference evidence="2 3" key="1">
    <citation type="submission" date="2019-07" db="EMBL/GenBank/DDBJ databases">
        <title>R&amp;d 2014.</title>
        <authorList>
            <person name="Klenk H.-P."/>
        </authorList>
    </citation>
    <scope>NUCLEOTIDE SEQUENCE [LARGE SCALE GENOMIC DNA]</scope>
    <source>
        <strain evidence="2 3">DSM 43912</strain>
    </source>
</reference>
<protein>
    <recommendedName>
        <fullName evidence="4">TadE-like protein</fullName>
    </recommendedName>
</protein>
<keyword evidence="3" id="KW-1185">Reference proteome</keyword>
<dbReference type="Proteomes" id="UP000319728">
    <property type="component" value="Unassembled WGS sequence"/>
</dbReference>
<keyword evidence="1" id="KW-0472">Membrane</keyword>
<evidence type="ECO:0008006" key="4">
    <source>
        <dbReference type="Google" id="ProtNLM"/>
    </source>
</evidence>
<dbReference type="EMBL" id="VLLP01000001">
    <property type="protein sequence ID" value="TWJ31843.1"/>
    <property type="molecule type" value="Genomic_DNA"/>
</dbReference>
<gene>
    <name evidence="2" type="ORF">JD81_05405</name>
</gene>
<proteinExistence type="predicted"/>
<evidence type="ECO:0000313" key="2">
    <source>
        <dbReference type="EMBL" id="TWJ31843.1"/>
    </source>
</evidence>
<name>A0A562WNB5_9ACTN</name>
<evidence type="ECO:0000256" key="1">
    <source>
        <dbReference type="SAM" id="Phobius"/>
    </source>
</evidence>
<dbReference type="AlphaFoldDB" id="A0A562WNB5"/>
<evidence type="ECO:0000313" key="3">
    <source>
        <dbReference type="Proteomes" id="UP000319728"/>
    </source>
</evidence>
<dbReference type="OrthoDB" id="4869119at2"/>
<organism evidence="2 3">
    <name type="scientific">Micromonospora sagamiensis</name>
    <dbReference type="NCBI Taxonomy" id="47875"/>
    <lineage>
        <taxon>Bacteria</taxon>
        <taxon>Bacillati</taxon>
        <taxon>Actinomycetota</taxon>
        <taxon>Actinomycetes</taxon>
        <taxon>Micromonosporales</taxon>
        <taxon>Micromonosporaceae</taxon>
        <taxon>Micromonospora</taxon>
    </lineage>
</organism>
<comment type="caution">
    <text evidence="2">The sequence shown here is derived from an EMBL/GenBank/DDBJ whole genome shotgun (WGS) entry which is preliminary data.</text>
</comment>
<dbReference type="RefSeq" id="WP_145820907.1">
    <property type="nucleotide sequence ID" value="NZ_AP023438.1"/>
</dbReference>
<keyword evidence="1" id="KW-1133">Transmembrane helix</keyword>
<sequence length="170" mass="17110">MSRPSVGRRLLGRLRSGRDAERGSVSVEVAVLAPAFVALMVLAGVAGRTAVGAEAIQAAAHDAARAASISRDAGTGQDAAVAAARKQLDWQGLSCVGPPSFTFTGSVDGAPTSFAAAYAAAPGQPAAVSVQVSCTVSFADIHLSSLPGMPAGRLVSARFTSPLDSYRSRA</sequence>